<gene>
    <name evidence="2" type="ORF">AURDEDRAFT_131477</name>
</gene>
<dbReference type="Proteomes" id="UP000006514">
    <property type="component" value="Unassembled WGS sequence"/>
</dbReference>
<keyword evidence="1" id="KW-0812">Transmembrane</keyword>
<evidence type="ECO:0000313" key="3">
    <source>
        <dbReference type="Proteomes" id="UP000006514"/>
    </source>
</evidence>
<keyword evidence="1" id="KW-0472">Membrane</keyword>
<dbReference type="InParanoid" id="J0CU26"/>
<reference evidence="3" key="1">
    <citation type="journal article" date="2012" name="Science">
        <title>The Paleozoic origin of enzymatic lignin decomposition reconstructed from 31 fungal genomes.</title>
        <authorList>
            <person name="Floudas D."/>
            <person name="Binder M."/>
            <person name="Riley R."/>
            <person name="Barry K."/>
            <person name="Blanchette R.A."/>
            <person name="Henrissat B."/>
            <person name="Martinez A.T."/>
            <person name="Otillar R."/>
            <person name="Spatafora J.W."/>
            <person name="Yadav J.S."/>
            <person name="Aerts A."/>
            <person name="Benoit I."/>
            <person name="Boyd A."/>
            <person name="Carlson A."/>
            <person name="Copeland A."/>
            <person name="Coutinho P.M."/>
            <person name="de Vries R.P."/>
            <person name="Ferreira P."/>
            <person name="Findley K."/>
            <person name="Foster B."/>
            <person name="Gaskell J."/>
            <person name="Glotzer D."/>
            <person name="Gorecki P."/>
            <person name="Heitman J."/>
            <person name="Hesse C."/>
            <person name="Hori C."/>
            <person name="Igarashi K."/>
            <person name="Jurgens J.A."/>
            <person name="Kallen N."/>
            <person name="Kersten P."/>
            <person name="Kohler A."/>
            <person name="Kuees U."/>
            <person name="Kumar T.K.A."/>
            <person name="Kuo A."/>
            <person name="LaButti K."/>
            <person name="Larrondo L.F."/>
            <person name="Lindquist E."/>
            <person name="Ling A."/>
            <person name="Lombard V."/>
            <person name="Lucas S."/>
            <person name="Lundell T."/>
            <person name="Martin R."/>
            <person name="McLaughlin D.J."/>
            <person name="Morgenstern I."/>
            <person name="Morin E."/>
            <person name="Murat C."/>
            <person name="Nagy L.G."/>
            <person name="Nolan M."/>
            <person name="Ohm R.A."/>
            <person name="Patyshakuliyeva A."/>
            <person name="Rokas A."/>
            <person name="Ruiz-Duenas F.J."/>
            <person name="Sabat G."/>
            <person name="Salamov A."/>
            <person name="Samejima M."/>
            <person name="Schmutz J."/>
            <person name="Slot J.C."/>
            <person name="St John F."/>
            <person name="Stenlid J."/>
            <person name="Sun H."/>
            <person name="Sun S."/>
            <person name="Syed K."/>
            <person name="Tsang A."/>
            <person name="Wiebenga A."/>
            <person name="Young D."/>
            <person name="Pisabarro A."/>
            <person name="Eastwood D.C."/>
            <person name="Martin F."/>
            <person name="Cullen D."/>
            <person name="Grigoriev I.V."/>
            <person name="Hibbett D.S."/>
        </authorList>
    </citation>
    <scope>NUCLEOTIDE SEQUENCE [LARGE SCALE GENOMIC DNA]</scope>
    <source>
        <strain evidence="3">TFB10046</strain>
    </source>
</reference>
<organism evidence="2 3">
    <name type="scientific">Auricularia subglabra (strain TFB-10046 / SS5)</name>
    <name type="common">White-rot fungus</name>
    <name type="synonym">Auricularia delicata (strain TFB10046)</name>
    <dbReference type="NCBI Taxonomy" id="717982"/>
    <lineage>
        <taxon>Eukaryota</taxon>
        <taxon>Fungi</taxon>
        <taxon>Dikarya</taxon>
        <taxon>Basidiomycota</taxon>
        <taxon>Agaricomycotina</taxon>
        <taxon>Agaricomycetes</taxon>
        <taxon>Auriculariales</taxon>
        <taxon>Auriculariaceae</taxon>
        <taxon>Auricularia</taxon>
    </lineage>
</organism>
<keyword evidence="1" id="KW-1133">Transmembrane helix</keyword>
<evidence type="ECO:0000256" key="1">
    <source>
        <dbReference type="SAM" id="Phobius"/>
    </source>
</evidence>
<sequence length="293" mass="33030">MSLDLFCSFLRVPRGALGEFVPPKCEQDSQQNHGSPLGLHDGGVAQQWDRYWEDLTRYWCWKQYQGLFLSGTLTPTIIINDLVQGLHVLFMQVVFCSTQKPVEILEAMAKRETHAGVRALYNHHIERSYQHLEAFTGLTNDITTRLIAIGAPRLAEQTVNVTTAKFAPREKVSLLENQYPQLLNSQCLILHLTSINYIFFLGALAVLKVLKRLTGSCAFDIGEHVLGDLQSVAFHHWSTIAVANATATTFLHAAMDIEVTVTLALLQGSFRHEVHEQMMIMFSSIPPLCRRVR</sequence>
<accession>J0CU26</accession>
<proteinExistence type="predicted"/>
<protein>
    <submittedName>
        <fullName evidence="2">Uncharacterized protein</fullName>
    </submittedName>
</protein>
<name>J0CU26_AURST</name>
<dbReference type="EMBL" id="JH688069">
    <property type="protein sequence ID" value="EJD33841.1"/>
    <property type="molecule type" value="Genomic_DNA"/>
</dbReference>
<feature type="transmembrane region" description="Helical" evidence="1">
    <location>
        <begin position="188"/>
        <end position="207"/>
    </location>
</feature>
<dbReference type="AlphaFoldDB" id="J0CU26"/>
<dbReference type="KEGG" id="adl:AURDEDRAFT_131477"/>
<keyword evidence="3" id="KW-1185">Reference proteome</keyword>
<evidence type="ECO:0000313" key="2">
    <source>
        <dbReference type="EMBL" id="EJD33841.1"/>
    </source>
</evidence>